<evidence type="ECO:0000256" key="5">
    <source>
        <dbReference type="ARBA" id="ARBA00022989"/>
    </source>
</evidence>
<dbReference type="InterPro" id="IPR011009">
    <property type="entry name" value="Kinase-like_dom_sf"/>
</dbReference>
<proteinExistence type="predicted"/>
<evidence type="ECO:0000256" key="3">
    <source>
        <dbReference type="ARBA" id="ARBA00022729"/>
    </source>
</evidence>
<sequence length="670" mass="74094">MNSSFDCLSWLRELVSDEMKVFWRSKNRFLAAFAICCLFLLNFSFCCSLNHEGVALLKFKEEIVSDPHGALSNWIDEIGLENPCSWSGVGCSKGYVVDLNLKDLCLRGTLSPHIGILIHLKSLILRNNSFSGVIPEEITHIKGLEVLDVGYNNFSGKLPCSLGNNFSMTLLLLDNNERISDISPEVYELQKLSEAQVEEGLLSRSNEAACESLLTSWAYWEKRDVGERRLLQETPTRRQQPFRFRIPPSPAREFLPPTTPDPDLAPPPISTPAPAPAPSVPQSPPPVQSPPSSSSSPPSANNNSRTILPEAGNRTSLAAPAKSGGRNHTLVLAASIGGSLLFLLLVIGVVFYQYGKVATVKPWATGLSGQLQRAFVTGVPKLKRSELEAACEDFSNVIGSASICTFYKGTLSSGVEIAVASVAMSSAKDWSSHLESQFRKKIDSLSKVNHKNFVSLLGFCEEQAPFTRMMVFEYAPNGTLFEHIHIKEAEHLDWTTRLRIAMGIAYCLEHMHQLTPPLAHKNLTSSCIYLTEDYAAKVSDIAFWDEGAAAAERQTDPQSNVYSFGVILFEMITGRLPYTAGSDSLEDWASDYLRGTQPLREMVDPTLGTYREDQVQEIGEVIRWCTDERPSMKKVCTRLRVITGIEPDGAVPKLSPLWWAELEILSTEAN</sequence>
<dbReference type="Pfam" id="PF00560">
    <property type="entry name" value="LRR_1"/>
    <property type="match status" value="2"/>
</dbReference>
<evidence type="ECO:0000256" key="2">
    <source>
        <dbReference type="ARBA" id="ARBA00022692"/>
    </source>
</evidence>
<evidence type="ECO:0000256" key="4">
    <source>
        <dbReference type="ARBA" id="ARBA00022737"/>
    </source>
</evidence>
<dbReference type="FunFam" id="3.80.10.10:FF:000129">
    <property type="entry name" value="Leucine-rich repeat receptor-like kinase"/>
    <property type="match status" value="1"/>
</dbReference>
<feature type="compositionally biased region" description="Pro residues" evidence="8">
    <location>
        <begin position="257"/>
        <end position="289"/>
    </location>
</feature>
<accession>A0A8X8Z6V7</accession>
<dbReference type="Gene3D" id="1.10.510.10">
    <property type="entry name" value="Transferase(Phosphotransferase) domain 1"/>
    <property type="match status" value="2"/>
</dbReference>
<dbReference type="Pfam" id="PF08263">
    <property type="entry name" value="LRRNT_2"/>
    <property type="match status" value="1"/>
</dbReference>
<keyword evidence="2 9" id="KW-0812">Transmembrane</keyword>
<feature type="compositionally biased region" description="Low complexity" evidence="8">
    <location>
        <begin position="237"/>
        <end position="246"/>
    </location>
</feature>
<protein>
    <recommendedName>
        <fullName evidence="10">Protein kinase domain-containing protein</fullName>
    </recommendedName>
</protein>
<dbReference type="InterPro" id="IPR032675">
    <property type="entry name" value="LRR_dom_sf"/>
</dbReference>
<dbReference type="GO" id="GO:0004672">
    <property type="term" value="F:protein kinase activity"/>
    <property type="evidence" value="ECO:0007669"/>
    <property type="project" value="InterPro"/>
</dbReference>
<dbReference type="InterPro" id="IPR013210">
    <property type="entry name" value="LRR_N_plant-typ"/>
</dbReference>
<dbReference type="SUPFAM" id="SSF52058">
    <property type="entry name" value="L domain-like"/>
    <property type="match status" value="1"/>
</dbReference>
<dbReference type="PANTHER" id="PTHR46084:SF4">
    <property type="entry name" value="PROTEIN KINASE DOMAIN-CONTAINING PROTEIN"/>
    <property type="match status" value="1"/>
</dbReference>
<evidence type="ECO:0000256" key="1">
    <source>
        <dbReference type="ARBA" id="ARBA00022614"/>
    </source>
</evidence>
<dbReference type="InterPro" id="IPR000719">
    <property type="entry name" value="Prot_kinase_dom"/>
</dbReference>
<dbReference type="Pfam" id="PF07714">
    <property type="entry name" value="PK_Tyr_Ser-Thr"/>
    <property type="match status" value="1"/>
</dbReference>
<gene>
    <name evidence="11" type="ORF">SASPL_147812</name>
</gene>
<evidence type="ECO:0000313" key="12">
    <source>
        <dbReference type="Proteomes" id="UP000298416"/>
    </source>
</evidence>
<reference evidence="11" key="2">
    <citation type="submission" date="2020-08" db="EMBL/GenBank/DDBJ databases">
        <title>Plant Genome Project.</title>
        <authorList>
            <person name="Zhang R.-G."/>
        </authorList>
    </citation>
    <scope>NUCLEOTIDE SEQUENCE</scope>
    <source>
        <strain evidence="11">Huo1</strain>
        <tissue evidence="11">Leaf</tissue>
    </source>
</reference>
<evidence type="ECO:0000256" key="8">
    <source>
        <dbReference type="SAM" id="MobiDB-lite"/>
    </source>
</evidence>
<feature type="domain" description="Protein kinase" evidence="10">
    <location>
        <begin position="392"/>
        <end position="641"/>
    </location>
</feature>
<dbReference type="PROSITE" id="PS50011">
    <property type="entry name" value="PROTEIN_KINASE_DOM"/>
    <property type="match status" value="1"/>
</dbReference>
<comment type="caution">
    <text evidence="11">The sequence shown here is derived from an EMBL/GenBank/DDBJ whole genome shotgun (WGS) entry which is preliminary data.</text>
</comment>
<dbReference type="Gene3D" id="3.80.10.10">
    <property type="entry name" value="Ribonuclease Inhibitor"/>
    <property type="match status" value="1"/>
</dbReference>
<keyword evidence="3" id="KW-0732">Signal</keyword>
<dbReference type="Gene3D" id="3.30.200.20">
    <property type="entry name" value="Phosphorylase Kinase, domain 1"/>
    <property type="match status" value="1"/>
</dbReference>
<keyword evidence="1" id="KW-0433">Leucine-rich repeat</keyword>
<feature type="compositionally biased region" description="Low complexity" evidence="8">
    <location>
        <begin position="290"/>
        <end position="300"/>
    </location>
</feature>
<keyword evidence="4" id="KW-0677">Repeat</keyword>
<keyword evidence="12" id="KW-1185">Reference proteome</keyword>
<dbReference type="EMBL" id="PNBA02000018">
    <property type="protein sequence ID" value="KAG6393568.1"/>
    <property type="molecule type" value="Genomic_DNA"/>
</dbReference>
<dbReference type="AlphaFoldDB" id="A0A8X8Z6V7"/>
<evidence type="ECO:0000256" key="7">
    <source>
        <dbReference type="ARBA" id="ARBA00046288"/>
    </source>
</evidence>
<organism evidence="11">
    <name type="scientific">Salvia splendens</name>
    <name type="common">Scarlet sage</name>
    <dbReference type="NCBI Taxonomy" id="180675"/>
    <lineage>
        <taxon>Eukaryota</taxon>
        <taxon>Viridiplantae</taxon>
        <taxon>Streptophyta</taxon>
        <taxon>Embryophyta</taxon>
        <taxon>Tracheophyta</taxon>
        <taxon>Spermatophyta</taxon>
        <taxon>Magnoliopsida</taxon>
        <taxon>eudicotyledons</taxon>
        <taxon>Gunneridae</taxon>
        <taxon>Pentapetalae</taxon>
        <taxon>asterids</taxon>
        <taxon>lamiids</taxon>
        <taxon>Lamiales</taxon>
        <taxon>Lamiaceae</taxon>
        <taxon>Nepetoideae</taxon>
        <taxon>Mentheae</taxon>
        <taxon>Salviinae</taxon>
        <taxon>Salvia</taxon>
        <taxon>Salvia subgen. Calosphace</taxon>
        <taxon>core Calosphace</taxon>
    </lineage>
</organism>
<feature type="transmembrane region" description="Helical" evidence="9">
    <location>
        <begin position="330"/>
        <end position="352"/>
    </location>
</feature>
<reference evidence="11" key="1">
    <citation type="submission" date="2018-01" db="EMBL/GenBank/DDBJ databases">
        <authorList>
            <person name="Mao J.F."/>
        </authorList>
    </citation>
    <scope>NUCLEOTIDE SEQUENCE</scope>
    <source>
        <strain evidence="11">Huo1</strain>
        <tissue evidence="11">Leaf</tissue>
    </source>
</reference>
<dbReference type="InterPro" id="IPR001245">
    <property type="entry name" value="Ser-Thr/Tyr_kinase_cat_dom"/>
</dbReference>
<evidence type="ECO:0000256" key="6">
    <source>
        <dbReference type="ARBA" id="ARBA00023136"/>
    </source>
</evidence>
<evidence type="ECO:0000259" key="10">
    <source>
        <dbReference type="PROSITE" id="PS50011"/>
    </source>
</evidence>
<feature type="region of interest" description="Disordered" evidence="8">
    <location>
        <begin position="231"/>
        <end position="323"/>
    </location>
</feature>
<dbReference type="InterPro" id="IPR001611">
    <property type="entry name" value="Leu-rich_rpt"/>
</dbReference>
<evidence type="ECO:0000313" key="11">
    <source>
        <dbReference type="EMBL" id="KAG6393568.1"/>
    </source>
</evidence>
<dbReference type="SUPFAM" id="SSF56112">
    <property type="entry name" value="Protein kinase-like (PK-like)"/>
    <property type="match status" value="1"/>
</dbReference>
<comment type="subcellular location">
    <subcellularLocation>
        <location evidence="7">Endomembrane system</location>
        <topology evidence="7">Single-pass type I membrane protein</topology>
    </subcellularLocation>
</comment>
<keyword evidence="5 9" id="KW-1133">Transmembrane helix</keyword>
<dbReference type="FunFam" id="3.30.200.20:FF:000489">
    <property type="entry name" value="Inactive receptor-like serine/threonine-protein kinase"/>
    <property type="match status" value="1"/>
</dbReference>
<dbReference type="GO" id="GO:0012505">
    <property type="term" value="C:endomembrane system"/>
    <property type="evidence" value="ECO:0007669"/>
    <property type="project" value="UniProtKB-SubCell"/>
</dbReference>
<name>A0A8X8Z6V7_SALSN</name>
<dbReference type="GO" id="GO:0005524">
    <property type="term" value="F:ATP binding"/>
    <property type="evidence" value="ECO:0007669"/>
    <property type="project" value="InterPro"/>
</dbReference>
<keyword evidence="6 9" id="KW-0472">Membrane</keyword>
<dbReference type="Proteomes" id="UP000298416">
    <property type="component" value="Unassembled WGS sequence"/>
</dbReference>
<evidence type="ECO:0000256" key="9">
    <source>
        <dbReference type="SAM" id="Phobius"/>
    </source>
</evidence>
<dbReference type="PANTHER" id="PTHR46084">
    <property type="entry name" value="PROTEIN MALE DISCOVERER 2"/>
    <property type="match status" value="1"/>
</dbReference>